<evidence type="ECO:0000256" key="6">
    <source>
        <dbReference type="RuleBase" id="RU004415"/>
    </source>
</evidence>
<evidence type="ECO:0000256" key="5">
    <source>
        <dbReference type="RuleBase" id="RU004413"/>
    </source>
</evidence>
<dbReference type="Pfam" id="PF00252">
    <property type="entry name" value="Ribosomal_L16"/>
    <property type="match status" value="1"/>
</dbReference>
<evidence type="ECO:0000256" key="2">
    <source>
        <dbReference type="ARBA" id="ARBA00022980"/>
    </source>
</evidence>
<dbReference type="GeneID" id="30685216"/>
<dbReference type="SUPFAM" id="SSF54686">
    <property type="entry name" value="Ribosomal protein L16p/L10e"/>
    <property type="match status" value="1"/>
</dbReference>
<evidence type="ECO:0000256" key="4">
    <source>
        <dbReference type="HAMAP-Rule" id="MF_01342"/>
    </source>
</evidence>
<dbReference type="HAMAP" id="MF_01342">
    <property type="entry name" value="Ribosomal_uL16"/>
    <property type="match status" value="1"/>
</dbReference>
<dbReference type="FunFam" id="3.90.1170.10:FF:000001">
    <property type="entry name" value="50S ribosomal protein L16"/>
    <property type="match status" value="1"/>
</dbReference>
<dbReference type="NCBIfam" id="TIGR01164">
    <property type="entry name" value="rplP_bact"/>
    <property type="match status" value="1"/>
</dbReference>
<keyword evidence="6 7" id="KW-0150">Chloroplast</keyword>
<geneLocation type="chloroplast" evidence="7"/>
<comment type="similarity">
    <text evidence="1 4 5">Belongs to the universal ribosomal protein uL16 family.</text>
</comment>
<dbReference type="AlphaFoldDB" id="A0A1L2EDU3"/>
<protein>
    <recommendedName>
        <fullName evidence="4">Large ribosomal subunit protein uL16c</fullName>
    </recommendedName>
</protein>
<dbReference type="PANTHER" id="PTHR12220">
    <property type="entry name" value="50S/60S RIBOSOMAL PROTEIN L16"/>
    <property type="match status" value="1"/>
</dbReference>
<reference evidence="7" key="1">
    <citation type="submission" date="2015-11" db="EMBL/GenBank/DDBJ databases">
        <title>Re-assessment of the Classification of Bryopsidales (Chlorophyta) Based on Chloroplast Phylogenomic Analyses.</title>
        <authorList>
            <person name="Cremen M.C.M."/>
            <person name="Leliaert F."/>
            <person name="West J."/>
            <person name="Lam D.W."/>
            <person name="Shimada S."/>
            <person name="Lopez-Bautista J.M."/>
            <person name="Verbruggen H."/>
        </authorList>
    </citation>
    <scope>NUCLEOTIDE SEQUENCE</scope>
</reference>
<dbReference type="InterPro" id="IPR036920">
    <property type="entry name" value="Ribosomal_uL16_sf"/>
</dbReference>
<keyword evidence="6 7" id="KW-0934">Plastid</keyword>
<keyword evidence="3 4" id="KW-0687">Ribonucleoprotein</keyword>
<dbReference type="InterPro" id="IPR047873">
    <property type="entry name" value="Ribosomal_uL16"/>
</dbReference>
<accession>A0A1L2EDU3</accession>
<evidence type="ECO:0000313" key="7">
    <source>
        <dbReference type="EMBL" id="ANN39040.1"/>
    </source>
</evidence>
<dbReference type="CDD" id="cd01433">
    <property type="entry name" value="Ribosomal_L16_L10e"/>
    <property type="match status" value="1"/>
</dbReference>
<proteinExistence type="inferred from homology"/>
<dbReference type="InterPro" id="IPR016180">
    <property type="entry name" value="Ribosomal_uL16_dom"/>
</dbReference>
<dbReference type="GO" id="GO:0019843">
    <property type="term" value="F:rRNA binding"/>
    <property type="evidence" value="ECO:0007669"/>
    <property type="project" value="InterPro"/>
</dbReference>
<dbReference type="GO" id="GO:0003735">
    <property type="term" value="F:structural constituent of ribosome"/>
    <property type="evidence" value="ECO:0007669"/>
    <property type="project" value="InterPro"/>
</dbReference>
<dbReference type="GO" id="GO:0032543">
    <property type="term" value="P:mitochondrial translation"/>
    <property type="evidence" value="ECO:0007669"/>
    <property type="project" value="TreeGrafter"/>
</dbReference>
<dbReference type="GO" id="GO:0009507">
    <property type="term" value="C:chloroplast"/>
    <property type="evidence" value="ECO:0007669"/>
    <property type="project" value="UniProtKB-SubCell"/>
</dbReference>
<evidence type="ECO:0000256" key="1">
    <source>
        <dbReference type="ARBA" id="ARBA00008931"/>
    </source>
</evidence>
<dbReference type="RefSeq" id="YP_009330322.1">
    <property type="nucleotide sequence ID" value="NC_032284.1"/>
</dbReference>
<organism evidence="7">
    <name type="scientific">Lambia antarctica</name>
    <dbReference type="NCBI Taxonomy" id="101717"/>
    <lineage>
        <taxon>Eukaryota</taxon>
        <taxon>Viridiplantae</taxon>
        <taxon>Chlorophyta</taxon>
        <taxon>core chlorophytes</taxon>
        <taxon>Ulvophyceae</taxon>
        <taxon>TCBD clade</taxon>
        <taxon>Bryopsidales</taxon>
        <taxon>Bryopsidineae</taxon>
        <taxon>Bryopsidaceae</taxon>
        <taxon>Lambia</taxon>
    </lineage>
</organism>
<dbReference type="InterPro" id="IPR020798">
    <property type="entry name" value="Ribosomal_uL16_CS"/>
</dbReference>
<name>A0A1L2EDU3_9CHLO</name>
<dbReference type="PANTHER" id="PTHR12220:SF13">
    <property type="entry name" value="LARGE RIBOSOMAL SUBUNIT PROTEIN UL16M"/>
    <property type="match status" value="1"/>
</dbReference>
<dbReference type="InterPro" id="IPR000114">
    <property type="entry name" value="Ribosomal_uL16_bact-type"/>
</dbReference>
<dbReference type="EMBL" id="KU059765">
    <property type="protein sequence ID" value="ANN39040.1"/>
    <property type="molecule type" value="Genomic_DNA"/>
</dbReference>
<sequence length="138" mass="15736">MLQPKRVKYRKHHRGRLKGKAKKGAQIAFGDFALQALEPQWLTARQIEAARRVITRYTNRGGQLWIRVFPDKSITMRAAETRMGSGKGNPEYWVAVIKPGKIIYELKGVSYDIAKQAFSNAAFKLPMKTQFISLQDSL</sequence>
<dbReference type="Gene3D" id="3.90.1170.10">
    <property type="entry name" value="Ribosomal protein L10e/L16"/>
    <property type="match status" value="1"/>
</dbReference>
<evidence type="ECO:0000256" key="3">
    <source>
        <dbReference type="ARBA" id="ARBA00023274"/>
    </source>
</evidence>
<dbReference type="PROSITE" id="PS00701">
    <property type="entry name" value="RIBOSOMAL_L16_2"/>
    <property type="match status" value="1"/>
</dbReference>
<comment type="subunit">
    <text evidence="4 6">Part of the 50S ribosomal subunit.</text>
</comment>
<comment type="subcellular location">
    <subcellularLocation>
        <location evidence="4 6">Plastid</location>
        <location evidence="4 6">Chloroplast</location>
    </subcellularLocation>
</comment>
<keyword evidence="2 4" id="KW-0689">Ribosomal protein</keyword>
<dbReference type="PRINTS" id="PR00060">
    <property type="entry name" value="RIBOSOMALL16"/>
</dbReference>
<gene>
    <name evidence="4 7" type="primary">rpl16</name>
</gene>
<dbReference type="GO" id="GO:0005762">
    <property type="term" value="C:mitochondrial large ribosomal subunit"/>
    <property type="evidence" value="ECO:0007669"/>
    <property type="project" value="TreeGrafter"/>
</dbReference>